<keyword evidence="2" id="KW-1185">Reference proteome</keyword>
<reference evidence="3" key="1">
    <citation type="submission" date="2016-11" db="UniProtKB">
        <authorList>
            <consortium name="WormBaseParasite"/>
        </authorList>
    </citation>
    <scope>IDENTIFICATION</scope>
</reference>
<evidence type="ECO:0000313" key="2">
    <source>
        <dbReference type="Proteomes" id="UP000095280"/>
    </source>
</evidence>
<evidence type="ECO:0000256" key="1">
    <source>
        <dbReference type="SAM" id="MobiDB-lite"/>
    </source>
</evidence>
<name>A0A1I8FMN3_9PLAT</name>
<evidence type="ECO:0000313" key="3">
    <source>
        <dbReference type="WBParaSite" id="maker-unitig_39131-snap-gene-0.1-mRNA-1"/>
    </source>
</evidence>
<organism evidence="2 3">
    <name type="scientific">Macrostomum lignano</name>
    <dbReference type="NCBI Taxonomy" id="282301"/>
    <lineage>
        <taxon>Eukaryota</taxon>
        <taxon>Metazoa</taxon>
        <taxon>Spiralia</taxon>
        <taxon>Lophotrochozoa</taxon>
        <taxon>Platyhelminthes</taxon>
        <taxon>Rhabditophora</taxon>
        <taxon>Macrostomorpha</taxon>
        <taxon>Macrostomida</taxon>
        <taxon>Macrostomidae</taxon>
        <taxon>Macrostomum</taxon>
    </lineage>
</organism>
<sequence length="217" mass="23821">TDASQPGSAEQRPPQPSSRPAQLSGPSRMPAGEQQRSEAARLVPESSLTGALFPAPLLSPVFLGQPLSMDFNFVGVHPGRYDLLLRVKKLLCDPLDSESVASAADSSGVRVPLLQARCILINYSSLLNQPLLSASTVSHLLQNYSMQPDRWFYWRLAVLDLPSDGLGVLDLTARVSIMRRGVADATVTQEEFERELRNALLVDHLFLRLQPCPDPCY</sequence>
<protein>
    <submittedName>
        <fullName evidence="3">SEA domain-containing protein</fullName>
    </submittedName>
</protein>
<dbReference type="AlphaFoldDB" id="A0A1I8FMN3"/>
<feature type="region of interest" description="Disordered" evidence="1">
    <location>
        <begin position="1"/>
        <end position="41"/>
    </location>
</feature>
<accession>A0A1I8FMN3</accession>
<dbReference type="Proteomes" id="UP000095280">
    <property type="component" value="Unplaced"/>
</dbReference>
<dbReference type="WBParaSite" id="maker-unitig_39131-snap-gene-0.1-mRNA-1">
    <property type="protein sequence ID" value="maker-unitig_39131-snap-gene-0.1-mRNA-1"/>
    <property type="gene ID" value="maker-unitig_39131-snap-gene-0.1"/>
</dbReference>
<proteinExistence type="predicted"/>